<keyword evidence="6" id="KW-1185">Reference proteome</keyword>
<reference evidence="5 6" key="1">
    <citation type="submission" date="2021-05" db="EMBL/GenBank/DDBJ databases">
        <title>Novel Bacillus species.</title>
        <authorList>
            <person name="Liu G."/>
        </authorList>
    </citation>
    <scope>NUCLEOTIDE SEQUENCE [LARGE SCALE GENOMIC DNA]</scope>
    <source>
        <strain evidence="5 6">FJAT-49732</strain>
    </source>
</reference>
<dbReference type="RefSeq" id="WP_213109247.1">
    <property type="nucleotide sequence ID" value="NZ_JAGYPJ010000001.1"/>
</dbReference>
<dbReference type="GO" id="GO:0008236">
    <property type="term" value="F:serine-type peptidase activity"/>
    <property type="evidence" value="ECO:0007669"/>
    <property type="project" value="InterPro"/>
</dbReference>
<name>A0A942TI68_9BACI</name>
<dbReference type="InterPro" id="IPR041172">
    <property type="entry name" value="EstA_Ig-like_N"/>
</dbReference>
<dbReference type="PANTHER" id="PTHR43037:SF1">
    <property type="entry name" value="BLL1128 PROTEIN"/>
    <property type="match status" value="1"/>
</dbReference>
<feature type="domain" description="Esterase Ig-like N-terminal" evidence="4">
    <location>
        <begin position="43"/>
        <end position="158"/>
    </location>
</feature>
<evidence type="ECO:0000313" key="5">
    <source>
        <dbReference type="EMBL" id="MBS4198495.1"/>
    </source>
</evidence>
<evidence type="ECO:0000259" key="4">
    <source>
        <dbReference type="Pfam" id="PF18435"/>
    </source>
</evidence>
<comment type="caution">
    <text evidence="5">The sequence shown here is derived from an EMBL/GenBank/DDBJ whole genome shotgun (WGS) entry which is preliminary data.</text>
</comment>
<keyword evidence="1 2" id="KW-0732">Signal</keyword>
<gene>
    <name evidence="5" type="ORF">KHA93_02390</name>
</gene>
<dbReference type="InterPro" id="IPR050955">
    <property type="entry name" value="Plant_Biomass_Hydrol_Est"/>
</dbReference>
<dbReference type="Gene3D" id="3.40.50.1820">
    <property type="entry name" value="alpha/beta hydrolase"/>
    <property type="match status" value="1"/>
</dbReference>
<protein>
    <submittedName>
        <fullName evidence="5">Prolyl oligopeptidase family serine peptidase</fullName>
    </submittedName>
</protein>
<sequence>MRIFIKAFWMFAVVLMISFNMTTSSEATGTTKPKTNFGQIERMDVITDVLPEGEKVVAVAVQYKKEISNDSLSTLSYEVNALHGENTAKRTITKVYANTSPELSSQGKDGKFVIIELSKEDPIAGTLFYDFRTGINTRLSLEYTITQEKNIETVIGNNVPTTPNIIVNSGEINLIVDDFSEEVISDNKGNFLNYRLFEPENTEGKQPLVLFLHGAGERGVSNDVQLLANRGAISWAAPDQQAKNSAYVAAPQAAIGNSWTSQTNMNLLLDLIETLKNEYPIDPDRIYITGISMGGMGTWALIQSHPELFAAAIPVCGTGNVNQAKNLVNLPIWVTHSADDTTVPVSGSRNMINAIAAAGGKVVRAEYAGNLSREAANAAAQQLVNTAMENGSHTLYSEFIRGTTPINGHFAWVPTYENDVMKNWLFSYVRGH</sequence>
<dbReference type="PANTHER" id="PTHR43037">
    <property type="entry name" value="UNNAMED PRODUCT-RELATED"/>
    <property type="match status" value="1"/>
</dbReference>
<proteinExistence type="predicted"/>
<evidence type="ECO:0000256" key="2">
    <source>
        <dbReference type="SAM" id="SignalP"/>
    </source>
</evidence>
<dbReference type="Gene3D" id="2.60.40.2180">
    <property type="match status" value="1"/>
</dbReference>
<feature type="signal peptide" evidence="2">
    <location>
        <begin position="1"/>
        <end position="27"/>
    </location>
</feature>
<accession>A0A942TI68</accession>
<dbReference type="AlphaFoldDB" id="A0A942TI68"/>
<dbReference type="InterPro" id="IPR029058">
    <property type="entry name" value="AB_hydrolase_fold"/>
</dbReference>
<dbReference type="InterPro" id="IPR001375">
    <property type="entry name" value="Peptidase_S9_cat"/>
</dbReference>
<dbReference type="EMBL" id="JAGYPJ010000001">
    <property type="protein sequence ID" value="MBS4198495.1"/>
    <property type="molecule type" value="Genomic_DNA"/>
</dbReference>
<evidence type="ECO:0000259" key="3">
    <source>
        <dbReference type="Pfam" id="PF00326"/>
    </source>
</evidence>
<organism evidence="5 6">
    <name type="scientific">Lederbergia citrisecunda</name>
    <dbReference type="NCBI Taxonomy" id="2833583"/>
    <lineage>
        <taxon>Bacteria</taxon>
        <taxon>Bacillati</taxon>
        <taxon>Bacillota</taxon>
        <taxon>Bacilli</taxon>
        <taxon>Bacillales</taxon>
        <taxon>Bacillaceae</taxon>
        <taxon>Lederbergia</taxon>
    </lineage>
</organism>
<evidence type="ECO:0000313" key="6">
    <source>
        <dbReference type="Proteomes" id="UP000682713"/>
    </source>
</evidence>
<feature type="chain" id="PRO_5038410214" evidence="2">
    <location>
        <begin position="28"/>
        <end position="432"/>
    </location>
</feature>
<dbReference type="Pfam" id="PF18435">
    <property type="entry name" value="EstA_Ig_like"/>
    <property type="match status" value="1"/>
</dbReference>
<dbReference type="SUPFAM" id="SSF53474">
    <property type="entry name" value="alpha/beta-Hydrolases"/>
    <property type="match status" value="1"/>
</dbReference>
<evidence type="ECO:0000256" key="1">
    <source>
        <dbReference type="ARBA" id="ARBA00022729"/>
    </source>
</evidence>
<feature type="domain" description="Peptidase S9 prolyl oligopeptidase catalytic" evidence="3">
    <location>
        <begin position="268"/>
        <end position="321"/>
    </location>
</feature>
<dbReference type="Pfam" id="PF00326">
    <property type="entry name" value="Peptidase_S9"/>
    <property type="match status" value="1"/>
</dbReference>
<dbReference type="GO" id="GO:0006508">
    <property type="term" value="P:proteolysis"/>
    <property type="evidence" value="ECO:0007669"/>
    <property type="project" value="InterPro"/>
</dbReference>
<dbReference type="Proteomes" id="UP000682713">
    <property type="component" value="Unassembled WGS sequence"/>
</dbReference>